<keyword evidence="2" id="KW-1185">Reference proteome</keyword>
<proteinExistence type="predicted"/>
<organism evidence="1 2">
    <name type="scientific">Naganishia friedmannii</name>
    <dbReference type="NCBI Taxonomy" id="89922"/>
    <lineage>
        <taxon>Eukaryota</taxon>
        <taxon>Fungi</taxon>
        <taxon>Dikarya</taxon>
        <taxon>Basidiomycota</taxon>
        <taxon>Agaricomycotina</taxon>
        <taxon>Tremellomycetes</taxon>
        <taxon>Filobasidiales</taxon>
        <taxon>Filobasidiaceae</taxon>
        <taxon>Naganishia</taxon>
    </lineage>
</organism>
<sequence>MSRNPAEQLEGSPSHRRILSHPDILDALVDLLVDLKAYGTILRINLLSNFHHDIVQPRLNSLKKRIVLVLDDYLWVDRSNDKNIEQVTSNLIPRKIVYHSRPHESVFYVFRGFFPKVSDILFSENIGRTLLHEADGVHSRVSWFTSIKKFNEIIEFYCVNMDNDPVITLRHYLHTDYRQPTFSHPGQRHYILYTSNNRSFTLKRELCRTRSNSNQGNVISHINAFASLPELAKFQTVSIDCYVRLPETTAGYFFYGTDGDSPPGYRKLSDLAETTAIASLVDSKSILTMRFFIVGHGNVWQDKADVVPLYVTTCGVDVVPTGRRAVVIKRDFDENFARCVVNNGCARCRQ</sequence>
<name>A0ACC2UZZ4_9TREE</name>
<protein>
    <submittedName>
        <fullName evidence="1">Uncharacterized protein</fullName>
    </submittedName>
</protein>
<reference evidence="1" key="1">
    <citation type="submission" date="2023-04" db="EMBL/GenBank/DDBJ databases">
        <title>Draft Genome sequencing of Naganishia species isolated from polar environments using Oxford Nanopore Technology.</title>
        <authorList>
            <person name="Leo P."/>
            <person name="Venkateswaran K."/>
        </authorList>
    </citation>
    <scope>NUCLEOTIDE SEQUENCE</scope>
    <source>
        <strain evidence="1">MNA-CCFEE 5423</strain>
    </source>
</reference>
<gene>
    <name evidence="1" type="ORF">QFC21_006788</name>
</gene>
<accession>A0ACC2UZZ4</accession>
<evidence type="ECO:0000313" key="1">
    <source>
        <dbReference type="EMBL" id="KAJ9092557.1"/>
    </source>
</evidence>
<comment type="caution">
    <text evidence="1">The sequence shown here is derived from an EMBL/GenBank/DDBJ whole genome shotgun (WGS) entry which is preliminary data.</text>
</comment>
<evidence type="ECO:0000313" key="2">
    <source>
        <dbReference type="Proteomes" id="UP001227268"/>
    </source>
</evidence>
<dbReference type="EMBL" id="JASBWT010000037">
    <property type="protein sequence ID" value="KAJ9092557.1"/>
    <property type="molecule type" value="Genomic_DNA"/>
</dbReference>
<dbReference type="Proteomes" id="UP001227268">
    <property type="component" value="Unassembled WGS sequence"/>
</dbReference>